<comment type="caution">
    <text evidence="2">The sequence shown here is derived from an EMBL/GenBank/DDBJ whole genome shotgun (WGS) entry which is preliminary data.</text>
</comment>
<feature type="compositionally biased region" description="Acidic residues" evidence="1">
    <location>
        <begin position="230"/>
        <end position="242"/>
    </location>
</feature>
<keyword evidence="3" id="KW-1185">Reference proteome</keyword>
<evidence type="ECO:0000313" key="3">
    <source>
        <dbReference type="Proteomes" id="UP001281761"/>
    </source>
</evidence>
<feature type="compositionally biased region" description="Basic and acidic residues" evidence="1">
    <location>
        <begin position="193"/>
        <end position="215"/>
    </location>
</feature>
<evidence type="ECO:0000256" key="1">
    <source>
        <dbReference type="SAM" id="MobiDB-lite"/>
    </source>
</evidence>
<name>A0ABQ9X8M2_9EUKA</name>
<feature type="compositionally biased region" description="Basic and acidic residues" evidence="1">
    <location>
        <begin position="151"/>
        <end position="166"/>
    </location>
</feature>
<reference evidence="2 3" key="1">
    <citation type="journal article" date="2022" name="bioRxiv">
        <title>Genomics of Preaxostyla Flagellates Illuminates Evolutionary Transitions and the Path Towards Mitochondrial Loss.</title>
        <authorList>
            <person name="Novak L.V.F."/>
            <person name="Treitli S.C."/>
            <person name="Pyrih J."/>
            <person name="Halakuc P."/>
            <person name="Pipaliya S.V."/>
            <person name="Vacek V."/>
            <person name="Brzon O."/>
            <person name="Soukal P."/>
            <person name="Eme L."/>
            <person name="Dacks J.B."/>
            <person name="Karnkowska A."/>
            <person name="Elias M."/>
            <person name="Hampl V."/>
        </authorList>
    </citation>
    <scope>NUCLEOTIDE SEQUENCE [LARGE SCALE GENOMIC DNA]</scope>
    <source>
        <strain evidence="2">NAU3</strain>
        <tissue evidence="2">Gut</tissue>
    </source>
</reference>
<sequence length="814" mass="93866">MTTSQESFIPPIETALFLADPRQSADPTFIKNLLAPPPNTDRPRVRRLPGKAGKVVTFVQKPRKVKQSPKEETFRLRSSPHFRSVAIKKAEYLPNAQEPSRISQNINASLKLTKSLIQTPTPSNIPTFALPAFDSTDISRPFETDIAYSTDRGRSSIRDDQRRPREFTSLPPLKDGKKDENDTPKRKPKKAFHRESKKEREDKELEQLRAMVTDRIKKRQRAQRRKQMSDTEEADTEGDEQDEELLGGLMKTNHPMVVKNDWIDEADPTEVFAGIVEMSYDAQAQESEMAKSVTKHRSLSVPRTFGRSVDSSSPLFLTPREQAQRRRGERHGIKHQVPALRESFNSPDYINAVRERKAAMDYEQKMEKMHTQLWKEQQKSKHMNQLRSRQSPAVIPALKTNSNGDDVQSDELVDYLNQQSLSTYRGQFVTTTRSKNFCARFLTLVHFSSVFVALKTSLDVDRSRRSIKTQAANKRSNMEKNRRIARKKGNTEMIIDRARTITNFLSGFVLDLQVRRRKEFSTLLKATLDITFFRKTVSTLGRKLLSNYPKIQNWMRALVAVQNARRAALDDVILLNEQHLLSTYLLNPASLPAATQTILKSYLDLISTSPSNFSNDKNVYSEVPRVQGMALRAEKNPLLPQIKEDYEAVKRKMRNEIKKRMKGRWVETDEIQTPPRVDLSFCHIPPSIRRTMIEAKLTAVRLEWLKSPTQQNYTLQLKLKDHHTFPSSDLYPYSHYWDDDDQEEKLPFFPFFLIVSRDSEEWVLSGIEEAVRVMHDAQYAPRKSRHTLRGVGGSEVRATRQEMEKVEELPVNSS</sequence>
<proteinExistence type="predicted"/>
<feature type="region of interest" description="Disordered" evidence="1">
    <location>
        <begin position="144"/>
        <end position="242"/>
    </location>
</feature>
<organism evidence="2 3">
    <name type="scientific">Blattamonas nauphoetae</name>
    <dbReference type="NCBI Taxonomy" id="2049346"/>
    <lineage>
        <taxon>Eukaryota</taxon>
        <taxon>Metamonada</taxon>
        <taxon>Preaxostyla</taxon>
        <taxon>Oxymonadida</taxon>
        <taxon>Blattamonas</taxon>
    </lineage>
</organism>
<feature type="compositionally biased region" description="Basic and acidic residues" evidence="1">
    <location>
        <begin position="174"/>
        <end position="185"/>
    </location>
</feature>
<gene>
    <name evidence="2" type="ORF">BLNAU_18499</name>
</gene>
<evidence type="ECO:0000313" key="2">
    <source>
        <dbReference type="EMBL" id="KAK2946586.1"/>
    </source>
</evidence>
<protein>
    <submittedName>
        <fullName evidence="2">Uncharacterized protein</fullName>
    </submittedName>
</protein>
<dbReference type="EMBL" id="JARBJD010000224">
    <property type="protein sequence ID" value="KAK2946586.1"/>
    <property type="molecule type" value="Genomic_DNA"/>
</dbReference>
<dbReference type="Proteomes" id="UP001281761">
    <property type="component" value="Unassembled WGS sequence"/>
</dbReference>
<feature type="compositionally biased region" description="Basic residues" evidence="1">
    <location>
        <begin position="216"/>
        <end position="226"/>
    </location>
</feature>
<feature type="region of interest" description="Disordered" evidence="1">
    <location>
        <begin position="31"/>
        <end position="52"/>
    </location>
</feature>
<accession>A0ABQ9X8M2</accession>